<gene>
    <name evidence="2" type="ORF">Vqi01_48070</name>
</gene>
<name>A0ABQ4JGY5_9ACTN</name>
<evidence type="ECO:0000256" key="1">
    <source>
        <dbReference type="SAM" id="MobiDB-lite"/>
    </source>
</evidence>
<protein>
    <recommendedName>
        <fullName evidence="4">YbaB/EbfC family nucleoid-associated protein</fullName>
    </recommendedName>
</protein>
<sequence>MPVRSSPSALPVHPNDERPQSDCPDVASIQYGRVVTLGRRRNVDVYGEETAMDVQALRARADELMAQFERMRSGVGDLQQQLKAVEATVTSDDGLVTVTVGPRGQVTKVEFDPRIYRRPNSKELSATVTETIRRATEKAMADVEKLLRPFVPDSQFQAYIDHDLDGIFRQLDSDLPGEEKR</sequence>
<organism evidence="2 3">
    <name type="scientific">Micromonospora qiuiae</name>
    <dbReference type="NCBI Taxonomy" id="502268"/>
    <lineage>
        <taxon>Bacteria</taxon>
        <taxon>Bacillati</taxon>
        <taxon>Actinomycetota</taxon>
        <taxon>Actinomycetes</taxon>
        <taxon>Micromonosporales</taxon>
        <taxon>Micromonosporaceae</taxon>
        <taxon>Micromonospora</taxon>
    </lineage>
</organism>
<dbReference type="Proteomes" id="UP000653076">
    <property type="component" value="Unassembled WGS sequence"/>
</dbReference>
<comment type="caution">
    <text evidence="2">The sequence shown here is derived from an EMBL/GenBank/DDBJ whole genome shotgun (WGS) entry which is preliminary data.</text>
</comment>
<dbReference type="EMBL" id="BOPC01000078">
    <property type="protein sequence ID" value="GIJ29645.1"/>
    <property type="molecule type" value="Genomic_DNA"/>
</dbReference>
<dbReference type="InterPro" id="IPR004401">
    <property type="entry name" value="YbaB/EbfC"/>
</dbReference>
<evidence type="ECO:0000313" key="3">
    <source>
        <dbReference type="Proteomes" id="UP000653076"/>
    </source>
</evidence>
<evidence type="ECO:0000313" key="2">
    <source>
        <dbReference type="EMBL" id="GIJ29645.1"/>
    </source>
</evidence>
<reference evidence="2 3" key="1">
    <citation type="submission" date="2021-01" db="EMBL/GenBank/DDBJ databases">
        <title>Whole genome shotgun sequence of Verrucosispora qiuiae NBRC 106684.</title>
        <authorList>
            <person name="Komaki H."/>
            <person name="Tamura T."/>
        </authorList>
    </citation>
    <scope>NUCLEOTIDE SEQUENCE [LARGE SCALE GENOMIC DNA]</scope>
    <source>
        <strain evidence="2 3">NBRC 106684</strain>
    </source>
</reference>
<evidence type="ECO:0008006" key="4">
    <source>
        <dbReference type="Google" id="ProtNLM"/>
    </source>
</evidence>
<feature type="region of interest" description="Disordered" evidence="1">
    <location>
        <begin position="1"/>
        <end position="24"/>
    </location>
</feature>
<dbReference type="SUPFAM" id="SSF82607">
    <property type="entry name" value="YbaB-like"/>
    <property type="match status" value="1"/>
</dbReference>
<dbReference type="Pfam" id="PF02575">
    <property type="entry name" value="YbaB_DNA_bd"/>
    <property type="match status" value="1"/>
</dbReference>
<dbReference type="Gene3D" id="3.30.1310.10">
    <property type="entry name" value="Nucleoid-associated protein YbaB-like domain"/>
    <property type="match status" value="1"/>
</dbReference>
<accession>A0ABQ4JGY5</accession>
<keyword evidence="3" id="KW-1185">Reference proteome</keyword>
<proteinExistence type="predicted"/>
<dbReference type="InterPro" id="IPR036894">
    <property type="entry name" value="YbaB-like_sf"/>
</dbReference>